<keyword evidence="3" id="KW-1003">Cell membrane</keyword>
<feature type="transmembrane region" description="Helical" evidence="10">
    <location>
        <begin position="116"/>
        <end position="137"/>
    </location>
</feature>
<dbReference type="SMART" id="SM00382">
    <property type="entry name" value="AAA"/>
    <property type="match status" value="1"/>
</dbReference>
<comment type="similarity">
    <text evidence="9">Belongs to the ABC transporter superfamily. Lipid exporter (TC 3.A.1.106) family.</text>
</comment>
<feature type="transmembrane region" description="Helical" evidence="10">
    <location>
        <begin position="256"/>
        <end position="273"/>
    </location>
</feature>
<dbReference type="InterPro" id="IPR017871">
    <property type="entry name" value="ABC_transporter-like_CS"/>
</dbReference>
<comment type="subcellular location">
    <subcellularLocation>
        <location evidence="1">Cell membrane</location>
        <topology evidence="1">Multi-pass membrane protein</topology>
    </subcellularLocation>
</comment>
<evidence type="ECO:0000256" key="2">
    <source>
        <dbReference type="ARBA" id="ARBA00022448"/>
    </source>
</evidence>
<dbReference type="PANTHER" id="PTHR24221:SF654">
    <property type="entry name" value="ATP-BINDING CASSETTE SUB-FAMILY B MEMBER 6"/>
    <property type="match status" value="1"/>
</dbReference>
<evidence type="ECO:0000256" key="6">
    <source>
        <dbReference type="ARBA" id="ARBA00022840"/>
    </source>
</evidence>
<dbReference type="SUPFAM" id="SSF90123">
    <property type="entry name" value="ABC transporter transmembrane region"/>
    <property type="match status" value="1"/>
</dbReference>
<dbReference type="PROSITE" id="PS50893">
    <property type="entry name" value="ABC_TRANSPORTER_2"/>
    <property type="match status" value="1"/>
</dbReference>
<keyword evidence="14" id="KW-1185">Reference proteome</keyword>
<comment type="caution">
    <text evidence="13">The sequence shown here is derived from an EMBL/GenBank/DDBJ whole genome shotgun (WGS) entry which is preliminary data.</text>
</comment>
<evidence type="ECO:0000256" key="3">
    <source>
        <dbReference type="ARBA" id="ARBA00022475"/>
    </source>
</evidence>
<dbReference type="InterPro" id="IPR011527">
    <property type="entry name" value="ABC1_TM_dom"/>
</dbReference>
<dbReference type="InterPro" id="IPR036640">
    <property type="entry name" value="ABC1_TM_sf"/>
</dbReference>
<keyword evidence="5" id="KW-0547">Nucleotide-binding</keyword>
<evidence type="ECO:0000256" key="5">
    <source>
        <dbReference type="ARBA" id="ARBA00022741"/>
    </source>
</evidence>
<dbReference type="InterPro" id="IPR003439">
    <property type="entry name" value="ABC_transporter-like_ATP-bd"/>
</dbReference>
<keyword evidence="2" id="KW-0813">Transport</keyword>
<evidence type="ECO:0000259" key="12">
    <source>
        <dbReference type="PROSITE" id="PS50929"/>
    </source>
</evidence>
<dbReference type="GO" id="GO:0005886">
    <property type="term" value="C:plasma membrane"/>
    <property type="evidence" value="ECO:0007669"/>
    <property type="project" value="UniProtKB-SubCell"/>
</dbReference>
<evidence type="ECO:0000256" key="7">
    <source>
        <dbReference type="ARBA" id="ARBA00022989"/>
    </source>
</evidence>
<dbReference type="eggNOG" id="COG1132">
    <property type="taxonomic scope" value="Bacteria"/>
</dbReference>
<proteinExistence type="inferred from homology"/>
<evidence type="ECO:0000256" key="9">
    <source>
        <dbReference type="ARBA" id="ARBA00061644"/>
    </source>
</evidence>
<feature type="transmembrane region" description="Helical" evidence="10">
    <location>
        <begin position="143"/>
        <end position="161"/>
    </location>
</feature>
<sequence>MSVVSLIGAVFEALFLVALTGLGMALVSGATTVGPMWGQSLSLGSALAAAAAFLLGRTAMVVIGAWSTARLNAAVTREERARLAHSYLATGWAIQHNEPAGRLQELLTTFINRVTLAVNALNQAVVAAVSLTAFLVAGLLVDAIATAAALGALALIALGLIPLRRRIRSGAVASAKSNLNFAGSISELGALAMEMHTFGVRKRFVERIDRDSDVTVETQRRVNFLTYALAPIYVSIAYSALLVGVGAFALVGSGELAVIGAVLLLMLRALAYGQQLTASMGALASHLPFLDSITSTTSFYENHADLSGTEQPQHATPLEVVNLSYEYAPGKNALQGATFRVERGEAVGIVGPSGAGKSTLAQLLLGVRRPTHGELLVSGTPLNDIDHAWWAKRVTFVPQDARLLTGSAAENIRFFRDHIDDAAVRDAAAKAHILDDLEKLPQGLDSHLGERGGRLSGGQRQRLAIARALAGRPEILILDEPTSSLDAVSERLIRQTLSELKGETTILIIAHRLSTLKFCDRIMVVERGKITSLGAPQTVQKESPFFRRSIDSLDTDLPLGFESIAVSSQEEGTAIDS</sequence>
<feature type="domain" description="ABC transporter" evidence="11">
    <location>
        <begin position="318"/>
        <end position="552"/>
    </location>
</feature>
<dbReference type="PROSITE" id="PS00211">
    <property type="entry name" value="ABC_TRANSPORTER_1"/>
    <property type="match status" value="1"/>
</dbReference>
<dbReference type="AlphaFoldDB" id="A0A0A0JD20"/>
<keyword evidence="6 13" id="KW-0067">ATP-binding</keyword>
<evidence type="ECO:0000256" key="10">
    <source>
        <dbReference type="SAM" id="Phobius"/>
    </source>
</evidence>
<gene>
    <name evidence="13" type="ORF">N802_01150</name>
</gene>
<dbReference type="Gene3D" id="1.20.1560.10">
    <property type="entry name" value="ABC transporter type 1, transmembrane domain"/>
    <property type="match status" value="1"/>
</dbReference>
<keyword evidence="8 10" id="KW-0472">Membrane</keyword>
<dbReference type="InterPro" id="IPR003593">
    <property type="entry name" value="AAA+_ATPase"/>
</dbReference>
<keyword evidence="4 10" id="KW-0812">Transmembrane</keyword>
<dbReference type="EMBL" id="AVPJ01000001">
    <property type="protein sequence ID" value="KGN34714.1"/>
    <property type="molecule type" value="Genomic_DNA"/>
</dbReference>
<feature type="transmembrane region" description="Helical" evidence="10">
    <location>
        <begin position="45"/>
        <end position="67"/>
    </location>
</feature>
<evidence type="ECO:0000256" key="8">
    <source>
        <dbReference type="ARBA" id="ARBA00023136"/>
    </source>
</evidence>
<dbReference type="GO" id="GO:0016887">
    <property type="term" value="F:ATP hydrolysis activity"/>
    <property type="evidence" value="ECO:0007669"/>
    <property type="project" value="InterPro"/>
</dbReference>
<evidence type="ECO:0000256" key="1">
    <source>
        <dbReference type="ARBA" id="ARBA00004651"/>
    </source>
</evidence>
<dbReference type="GO" id="GO:0140359">
    <property type="term" value="F:ABC-type transporter activity"/>
    <property type="evidence" value="ECO:0007669"/>
    <property type="project" value="InterPro"/>
</dbReference>
<dbReference type="InterPro" id="IPR039421">
    <property type="entry name" value="Type_1_exporter"/>
</dbReference>
<dbReference type="Proteomes" id="UP000030002">
    <property type="component" value="Unassembled WGS sequence"/>
</dbReference>
<dbReference type="Gene3D" id="3.40.50.300">
    <property type="entry name" value="P-loop containing nucleotide triphosphate hydrolases"/>
    <property type="match status" value="1"/>
</dbReference>
<keyword evidence="7 10" id="KW-1133">Transmembrane helix</keyword>
<dbReference type="SUPFAM" id="SSF52540">
    <property type="entry name" value="P-loop containing nucleoside triphosphate hydrolases"/>
    <property type="match status" value="1"/>
</dbReference>
<evidence type="ECO:0000313" key="13">
    <source>
        <dbReference type="EMBL" id="KGN34714.1"/>
    </source>
</evidence>
<dbReference type="GO" id="GO:0005524">
    <property type="term" value="F:ATP binding"/>
    <property type="evidence" value="ECO:0007669"/>
    <property type="project" value="UniProtKB-KW"/>
</dbReference>
<dbReference type="STRING" id="1385520.N802_01150"/>
<evidence type="ECO:0000256" key="4">
    <source>
        <dbReference type="ARBA" id="ARBA00022692"/>
    </source>
</evidence>
<name>A0A0A0JD20_9MICO</name>
<dbReference type="FunFam" id="3.40.50.300:FF:000299">
    <property type="entry name" value="ABC transporter ATP-binding protein/permease"/>
    <property type="match status" value="1"/>
</dbReference>
<dbReference type="PANTHER" id="PTHR24221">
    <property type="entry name" value="ATP-BINDING CASSETTE SUB-FAMILY B"/>
    <property type="match status" value="1"/>
</dbReference>
<accession>A0A0A0JD20</accession>
<evidence type="ECO:0000313" key="14">
    <source>
        <dbReference type="Proteomes" id="UP000030002"/>
    </source>
</evidence>
<organism evidence="13 14">
    <name type="scientific">Knoellia sinensis KCTC 19936</name>
    <dbReference type="NCBI Taxonomy" id="1385520"/>
    <lineage>
        <taxon>Bacteria</taxon>
        <taxon>Bacillati</taxon>
        <taxon>Actinomycetota</taxon>
        <taxon>Actinomycetes</taxon>
        <taxon>Micrococcales</taxon>
        <taxon>Intrasporangiaceae</taxon>
        <taxon>Knoellia</taxon>
    </lineage>
</organism>
<reference evidence="13 14" key="1">
    <citation type="submission" date="2013-08" db="EMBL/GenBank/DDBJ databases">
        <title>The genome sequence of Knoellia sinensis.</title>
        <authorList>
            <person name="Zhu W."/>
            <person name="Wang G."/>
        </authorList>
    </citation>
    <scope>NUCLEOTIDE SEQUENCE [LARGE SCALE GENOMIC DNA]</scope>
    <source>
        <strain evidence="13 14">KCTC 19936</strain>
    </source>
</reference>
<protein>
    <submittedName>
        <fullName evidence="13">ABC transporter ATP-binding protein</fullName>
    </submittedName>
</protein>
<dbReference type="PROSITE" id="PS50929">
    <property type="entry name" value="ABC_TM1F"/>
    <property type="match status" value="1"/>
</dbReference>
<dbReference type="Pfam" id="PF00005">
    <property type="entry name" value="ABC_tran"/>
    <property type="match status" value="1"/>
</dbReference>
<feature type="domain" description="ABC transmembrane type-1" evidence="12">
    <location>
        <begin position="3"/>
        <end position="285"/>
    </location>
</feature>
<evidence type="ECO:0000259" key="11">
    <source>
        <dbReference type="PROSITE" id="PS50893"/>
    </source>
</evidence>
<dbReference type="InterPro" id="IPR027417">
    <property type="entry name" value="P-loop_NTPase"/>
</dbReference>
<feature type="transmembrane region" description="Helical" evidence="10">
    <location>
        <begin position="224"/>
        <end position="250"/>
    </location>
</feature>